<reference evidence="1 2" key="1">
    <citation type="submission" date="2013-11" db="EMBL/GenBank/DDBJ databases">
        <title>The Genome Sequence of Phytophthora parasitica P10297.</title>
        <authorList>
            <consortium name="The Broad Institute Genomics Platform"/>
            <person name="Russ C."/>
            <person name="Tyler B."/>
            <person name="Panabieres F."/>
            <person name="Shan W."/>
            <person name="Tripathy S."/>
            <person name="Grunwald N."/>
            <person name="Machado M."/>
            <person name="Johnson C.S."/>
            <person name="Walker B."/>
            <person name="Young S.K."/>
            <person name="Zeng Q."/>
            <person name="Gargeya S."/>
            <person name="Fitzgerald M."/>
            <person name="Haas B."/>
            <person name="Abouelleil A."/>
            <person name="Allen A.W."/>
            <person name="Alvarado L."/>
            <person name="Arachchi H.M."/>
            <person name="Berlin A.M."/>
            <person name="Chapman S.B."/>
            <person name="Gainer-Dewar J."/>
            <person name="Goldberg J."/>
            <person name="Griggs A."/>
            <person name="Gujja S."/>
            <person name="Hansen M."/>
            <person name="Howarth C."/>
            <person name="Imamovic A."/>
            <person name="Ireland A."/>
            <person name="Larimer J."/>
            <person name="McCowan C."/>
            <person name="Murphy C."/>
            <person name="Pearson M."/>
            <person name="Poon T.W."/>
            <person name="Priest M."/>
            <person name="Roberts A."/>
            <person name="Saif S."/>
            <person name="Shea T."/>
            <person name="Sisk P."/>
            <person name="Sykes S."/>
            <person name="Wortman J."/>
            <person name="Nusbaum C."/>
            <person name="Birren B."/>
        </authorList>
    </citation>
    <scope>NUCLEOTIDE SEQUENCE [LARGE SCALE GENOMIC DNA]</scope>
    <source>
        <strain evidence="1 2">P10297</strain>
    </source>
</reference>
<comment type="caution">
    <text evidence="1">The sequence shown here is derived from an EMBL/GenBank/DDBJ whole genome shotgun (WGS) entry which is preliminary data.</text>
</comment>
<evidence type="ECO:0000313" key="1">
    <source>
        <dbReference type="EMBL" id="ETP39548.1"/>
    </source>
</evidence>
<evidence type="ECO:0000313" key="2">
    <source>
        <dbReference type="Proteomes" id="UP000018948"/>
    </source>
</evidence>
<proteinExistence type="predicted"/>
<dbReference type="AlphaFoldDB" id="W2YWZ4"/>
<accession>W2YWZ4</accession>
<organism evidence="1 2">
    <name type="scientific">Phytophthora nicotianae P10297</name>
    <dbReference type="NCBI Taxonomy" id="1317064"/>
    <lineage>
        <taxon>Eukaryota</taxon>
        <taxon>Sar</taxon>
        <taxon>Stramenopiles</taxon>
        <taxon>Oomycota</taxon>
        <taxon>Peronosporomycetes</taxon>
        <taxon>Peronosporales</taxon>
        <taxon>Peronosporaceae</taxon>
        <taxon>Phytophthora</taxon>
    </lineage>
</organism>
<sequence>PAWVPVRLRSTGWPCTRQVGRCTSTVPRSRRPPLPALSQSMMWVALPQRHSRTAHLVRQAIPPPPRLLRPPRPPLPRPPVVLLRQPRHPLPRRRLPLRLRLLPLTLRRQLTLRRHLHLLTLRQHHRPLLLLPRTSRTVARTMSPAPTRTAVRMMSPAAVPNRIVVRMMLWVASRTADRSTLLEVEMSIRVLVRRRTLTSVRCRARLTLARWRRTSR</sequence>
<dbReference type="Proteomes" id="UP000018948">
    <property type="component" value="Unassembled WGS sequence"/>
</dbReference>
<gene>
    <name evidence="1" type="ORF">F442_12980</name>
</gene>
<protein>
    <submittedName>
        <fullName evidence="1">Uncharacterized protein</fullName>
    </submittedName>
</protein>
<feature type="non-terminal residue" evidence="1">
    <location>
        <position position="1"/>
    </location>
</feature>
<name>W2YWZ4_PHYNI</name>
<dbReference type="EMBL" id="ANIY01002684">
    <property type="protein sequence ID" value="ETP39548.1"/>
    <property type="molecule type" value="Genomic_DNA"/>
</dbReference>